<protein>
    <submittedName>
        <fullName evidence="1">Uncharacterized protein</fullName>
    </submittedName>
</protein>
<dbReference type="EMBL" id="SRLO01013942">
    <property type="protein sequence ID" value="TNN24917.1"/>
    <property type="molecule type" value="Genomic_DNA"/>
</dbReference>
<evidence type="ECO:0000313" key="1">
    <source>
        <dbReference type="EMBL" id="TNN24917.1"/>
    </source>
</evidence>
<accession>A0A4Z2E7Z1</accession>
<name>A0A4Z2E7Z1_9TELE</name>
<gene>
    <name evidence="1" type="ORF">EYF80_064958</name>
</gene>
<comment type="caution">
    <text evidence="1">The sequence shown here is derived from an EMBL/GenBank/DDBJ whole genome shotgun (WGS) entry which is preliminary data.</text>
</comment>
<dbReference type="Proteomes" id="UP000314294">
    <property type="component" value="Unassembled WGS sequence"/>
</dbReference>
<evidence type="ECO:0000313" key="2">
    <source>
        <dbReference type="Proteomes" id="UP000314294"/>
    </source>
</evidence>
<keyword evidence="2" id="KW-1185">Reference proteome</keyword>
<dbReference type="AlphaFoldDB" id="A0A4Z2E7Z1"/>
<organism evidence="1 2">
    <name type="scientific">Liparis tanakae</name>
    <name type="common">Tanaka's snailfish</name>
    <dbReference type="NCBI Taxonomy" id="230148"/>
    <lineage>
        <taxon>Eukaryota</taxon>
        <taxon>Metazoa</taxon>
        <taxon>Chordata</taxon>
        <taxon>Craniata</taxon>
        <taxon>Vertebrata</taxon>
        <taxon>Euteleostomi</taxon>
        <taxon>Actinopterygii</taxon>
        <taxon>Neopterygii</taxon>
        <taxon>Teleostei</taxon>
        <taxon>Neoteleostei</taxon>
        <taxon>Acanthomorphata</taxon>
        <taxon>Eupercaria</taxon>
        <taxon>Perciformes</taxon>
        <taxon>Cottioidei</taxon>
        <taxon>Cottales</taxon>
        <taxon>Liparidae</taxon>
        <taxon>Liparis</taxon>
    </lineage>
</organism>
<reference evidence="1 2" key="1">
    <citation type="submission" date="2019-03" db="EMBL/GenBank/DDBJ databases">
        <title>First draft genome of Liparis tanakae, snailfish: a comprehensive survey of snailfish specific genes.</title>
        <authorList>
            <person name="Kim W."/>
            <person name="Song I."/>
            <person name="Jeong J.-H."/>
            <person name="Kim D."/>
            <person name="Kim S."/>
            <person name="Ryu S."/>
            <person name="Song J.Y."/>
            <person name="Lee S.K."/>
        </authorList>
    </citation>
    <scope>NUCLEOTIDE SEQUENCE [LARGE SCALE GENOMIC DNA]</scope>
    <source>
        <tissue evidence="1">Muscle</tissue>
    </source>
</reference>
<sequence length="65" mass="7299">MCKELPHVVLLVPQRSGHHRLHRRGRLLQPVHHLLPAGGLDRRVPGHVQGHQVLRQGNATLHPIA</sequence>
<proteinExistence type="predicted"/>